<evidence type="ECO:0000256" key="14">
    <source>
        <dbReference type="ARBA" id="ARBA00023004"/>
    </source>
</evidence>
<keyword evidence="10 18" id="KW-0812">Transmembrane</keyword>
<proteinExistence type="predicted"/>
<dbReference type="AlphaFoldDB" id="A0A4Y9SED1"/>
<feature type="binding site" description="axial binding residue" evidence="17">
    <location>
        <position position="82"/>
    </location>
    <ligand>
        <name>heme</name>
        <dbReference type="ChEBI" id="CHEBI:30413"/>
        <note>ligand shared with second transmembrane subunit</note>
    </ligand>
    <ligandPart>
        <name>Fe</name>
        <dbReference type="ChEBI" id="CHEBI:18248"/>
    </ligandPart>
</feature>
<feature type="transmembrane region" description="Helical" evidence="18">
    <location>
        <begin position="32"/>
        <end position="50"/>
    </location>
</feature>
<evidence type="ECO:0000313" key="19">
    <source>
        <dbReference type="EMBL" id="TFW19337.1"/>
    </source>
</evidence>
<gene>
    <name evidence="19" type="primary">sdhD</name>
    <name evidence="19" type="ORF">E4L96_11945</name>
</gene>
<feature type="transmembrane region" description="Helical" evidence="18">
    <location>
        <begin position="102"/>
        <end position="124"/>
    </location>
</feature>
<dbReference type="EMBL" id="SPVF01000148">
    <property type="protein sequence ID" value="TFW19337.1"/>
    <property type="molecule type" value="Genomic_DNA"/>
</dbReference>
<evidence type="ECO:0000256" key="3">
    <source>
        <dbReference type="ARBA" id="ARBA00005163"/>
    </source>
</evidence>
<keyword evidence="8" id="KW-0816">Tricarboxylic acid cycle</keyword>
<evidence type="ECO:0000256" key="4">
    <source>
        <dbReference type="ARBA" id="ARBA00019425"/>
    </source>
</evidence>
<reference evidence="19 20" key="1">
    <citation type="submission" date="2019-03" db="EMBL/GenBank/DDBJ databases">
        <title>Draft Genome Sequence of Massilia arenosa sp. nov., a Novel Massilia Species Isolated from a Sandy-loam Maize Soil.</title>
        <authorList>
            <person name="Raths R."/>
            <person name="Peta V."/>
            <person name="Bucking H."/>
        </authorList>
    </citation>
    <scope>NUCLEOTIDE SEQUENCE [LARGE SCALE GENOMIC DNA]</scope>
    <source>
        <strain evidence="19 20">MC02</strain>
    </source>
</reference>
<keyword evidence="12" id="KW-0249">Electron transport</keyword>
<dbReference type="UniPathway" id="UPA00223"/>
<feature type="binding site" evidence="16">
    <location>
        <position position="94"/>
    </location>
    <ligand>
        <name>a ubiquinone</name>
        <dbReference type="ChEBI" id="CHEBI:16389"/>
    </ligand>
</feature>
<dbReference type="Pfam" id="PF01127">
    <property type="entry name" value="Sdh_cyt"/>
    <property type="match status" value="1"/>
</dbReference>
<evidence type="ECO:0000256" key="10">
    <source>
        <dbReference type="ARBA" id="ARBA00022692"/>
    </source>
</evidence>
<feature type="transmembrane region" description="Helical" evidence="18">
    <location>
        <begin position="70"/>
        <end position="90"/>
    </location>
</feature>
<dbReference type="SUPFAM" id="SSF81343">
    <property type="entry name" value="Fumarate reductase respiratory complex transmembrane subunits"/>
    <property type="match status" value="1"/>
</dbReference>
<dbReference type="PIRSF" id="PIRSF000169">
    <property type="entry name" value="SDH_D"/>
    <property type="match status" value="1"/>
</dbReference>
<comment type="cofactor">
    <cofactor evidence="17">
        <name>heme</name>
        <dbReference type="ChEBI" id="CHEBI:30413"/>
    </cofactor>
    <text evidence="17">The heme is bound between the two transmembrane subunits.</text>
</comment>
<keyword evidence="15 18" id="KW-0472">Membrane</keyword>
<accession>A0A4Y9SED1</accession>
<evidence type="ECO:0000256" key="7">
    <source>
        <dbReference type="ARBA" id="ARBA00022519"/>
    </source>
</evidence>
<name>A0A4Y9SED1_9BURK</name>
<evidence type="ECO:0000256" key="5">
    <source>
        <dbReference type="ARBA" id="ARBA00022448"/>
    </source>
</evidence>
<evidence type="ECO:0000256" key="9">
    <source>
        <dbReference type="ARBA" id="ARBA00022617"/>
    </source>
</evidence>
<keyword evidence="13 18" id="KW-1133">Transmembrane helix</keyword>
<dbReference type="PANTHER" id="PTHR38689">
    <property type="entry name" value="SUCCINATE DEHYDROGENASE HYDROPHOBIC MEMBRANE ANCHOR SUBUNIT"/>
    <property type="match status" value="1"/>
</dbReference>
<evidence type="ECO:0000256" key="18">
    <source>
        <dbReference type="SAM" id="Phobius"/>
    </source>
</evidence>
<keyword evidence="5" id="KW-0813">Transport</keyword>
<organism evidence="19 20">
    <name type="scientific">Zemynaea arenosa</name>
    <dbReference type="NCBI Taxonomy" id="2561931"/>
    <lineage>
        <taxon>Bacteria</taxon>
        <taxon>Pseudomonadati</taxon>
        <taxon>Pseudomonadota</taxon>
        <taxon>Betaproteobacteria</taxon>
        <taxon>Burkholderiales</taxon>
        <taxon>Oxalobacteraceae</taxon>
        <taxon>Telluria group</taxon>
        <taxon>Zemynaea</taxon>
    </lineage>
</organism>
<dbReference type="Gene3D" id="1.20.1300.10">
    <property type="entry name" value="Fumarate reductase/succinate dehydrogenase, transmembrane subunit"/>
    <property type="match status" value="1"/>
</dbReference>
<dbReference type="PANTHER" id="PTHR38689:SF1">
    <property type="entry name" value="SUCCINATE DEHYDROGENASE HYDROPHOBIC MEMBRANE ANCHOR SUBUNIT"/>
    <property type="match status" value="1"/>
</dbReference>
<evidence type="ECO:0000256" key="15">
    <source>
        <dbReference type="ARBA" id="ARBA00023136"/>
    </source>
</evidence>
<keyword evidence="20" id="KW-1185">Reference proteome</keyword>
<evidence type="ECO:0000313" key="20">
    <source>
        <dbReference type="Proteomes" id="UP000298438"/>
    </source>
</evidence>
<comment type="function">
    <text evidence="1">Membrane-anchoring subunit of succinate dehydrogenase (SDH).</text>
</comment>
<dbReference type="CDD" id="cd03494">
    <property type="entry name" value="SQR_TypeC_SdhD"/>
    <property type="match status" value="1"/>
</dbReference>
<evidence type="ECO:0000256" key="17">
    <source>
        <dbReference type="PIRSR" id="PIRSR000169-2"/>
    </source>
</evidence>
<evidence type="ECO:0000256" key="12">
    <source>
        <dbReference type="ARBA" id="ARBA00022982"/>
    </source>
</evidence>
<dbReference type="OrthoDB" id="5612767at2"/>
<dbReference type="GO" id="GO:0020037">
    <property type="term" value="F:heme binding"/>
    <property type="evidence" value="ECO:0007669"/>
    <property type="project" value="InterPro"/>
</dbReference>
<dbReference type="GO" id="GO:0009055">
    <property type="term" value="F:electron transfer activity"/>
    <property type="evidence" value="ECO:0007669"/>
    <property type="project" value="TreeGrafter"/>
</dbReference>
<comment type="pathway">
    <text evidence="3">Carbohydrate metabolism; tricarboxylic acid cycle.</text>
</comment>
<keyword evidence="7" id="KW-0997">Cell inner membrane</keyword>
<comment type="subcellular location">
    <subcellularLocation>
        <location evidence="2">Cell inner membrane</location>
        <topology evidence="2">Multi-pass membrane protein</topology>
    </subcellularLocation>
</comment>
<evidence type="ECO:0000256" key="1">
    <source>
        <dbReference type="ARBA" id="ARBA00004050"/>
    </source>
</evidence>
<dbReference type="GO" id="GO:0017004">
    <property type="term" value="P:cytochrome complex assembly"/>
    <property type="evidence" value="ECO:0007669"/>
    <property type="project" value="TreeGrafter"/>
</dbReference>
<dbReference type="InterPro" id="IPR014312">
    <property type="entry name" value="Succ_DH_anchor"/>
</dbReference>
<keyword evidence="14 17" id="KW-0408">Iron</keyword>
<dbReference type="NCBIfam" id="TIGR02968">
    <property type="entry name" value="succ_dehyd_anc"/>
    <property type="match status" value="1"/>
</dbReference>
<dbReference type="InterPro" id="IPR000701">
    <property type="entry name" value="SuccDH_FuR_B_TM-su"/>
</dbReference>
<protein>
    <recommendedName>
        <fullName evidence="4">Succinate dehydrogenase hydrophobic membrane anchor subunit</fullName>
    </recommendedName>
</protein>
<dbReference type="Proteomes" id="UP000298438">
    <property type="component" value="Unassembled WGS sequence"/>
</dbReference>
<dbReference type="GO" id="GO:0046872">
    <property type="term" value="F:metal ion binding"/>
    <property type="evidence" value="ECO:0007669"/>
    <property type="project" value="UniProtKB-KW"/>
</dbReference>
<evidence type="ECO:0000256" key="2">
    <source>
        <dbReference type="ARBA" id="ARBA00004429"/>
    </source>
</evidence>
<keyword evidence="6" id="KW-1003">Cell membrane</keyword>
<keyword evidence="9 17" id="KW-0349">Heme</keyword>
<evidence type="ECO:0000256" key="16">
    <source>
        <dbReference type="PIRSR" id="PIRSR000169-1"/>
    </source>
</evidence>
<dbReference type="InterPro" id="IPR034804">
    <property type="entry name" value="SQR/QFR_C/D"/>
</dbReference>
<dbReference type="GO" id="GO:0006099">
    <property type="term" value="P:tricarboxylic acid cycle"/>
    <property type="evidence" value="ECO:0007669"/>
    <property type="project" value="UniProtKB-UniPathway"/>
</dbReference>
<evidence type="ECO:0000256" key="8">
    <source>
        <dbReference type="ARBA" id="ARBA00022532"/>
    </source>
</evidence>
<evidence type="ECO:0000256" key="11">
    <source>
        <dbReference type="ARBA" id="ARBA00022723"/>
    </source>
</evidence>
<sequence>MANNTKLIDGIGPKRLVVGAHYGVRDWLAQRVTAVLMAVYTVVLLVWFFSAGNFSYEGWASMFARQWFKLLTMVVFLGLLYHAWVGMRNVWMDYIKPTMLRLVLQMATIAWLLICAAYAAQILWSV</sequence>
<dbReference type="RefSeq" id="WP_135207450.1">
    <property type="nucleotide sequence ID" value="NZ_SPVF01000148.1"/>
</dbReference>
<evidence type="ECO:0000256" key="13">
    <source>
        <dbReference type="ARBA" id="ARBA00022989"/>
    </source>
</evidence>
<keyword evidence="11 17" id="KW-0479">Metal-binding</keyword>
<evidence type="ECO:0000256" key="6">
    <source>
        <dbReference type="ARBA" id="ARBA00022475"/>
    </source>
</evidence>
<comment type="caution">
    <text evidence="19">The sequence shown here is derived from an EMBL/GenBank/DDBJ whole genome shotgun (WGS) entry which is preliminary data.</text>
</comment>
<dbReference type="GO" id="GO:0005886">
    <property type="term" value="C:plasma membrane"/>
    <property type="evidence" value="ECO:0007669"/>
    <property type="project" value="UniProtKB-SubCell"/>
</dbReference>